<evidence type="ECO:0000313" key="7">
    <source>
        <dbReference type="Proteomes" id="UP000284178"/>
    </source>
</evidence>
<evidence type="ECO:0000256" key="5">
    <source>
        <dbReference type="RuleBase" id="RU003690"/>
    </source>
</evidence>
<dbReference type="InterPro" id="IPR018120">
    <property type="entry name" value="Glyco_hydro_1_AS"/>
</dbReference>
<dbReference type="GO" id="GO:0016052">
    <property type="term" value="P:carbohydrate catabolic process"/>
    <property type="evidence" value="ECO:0007669"/>
    <property type="project" value="TreeGrafter"/>
</dbReference>
<comment type="similarity">
    <text evidence="1 5">Belongs to the glycosyl hydrolase 1 family.</text>
</comment>
<feature type="active site" description="Nucleophile" evidence="4">
    <location>
        <position position="381"/>
    </location>
</feature>
<evidence type="ECO:0000313" key="6">
    <source>
        <dbReference type="EMBL" id="RGR71869.1"/>
    </source>
</evidence>
<dbReference type="AlphaFoldDB" id="A0A412FUX0"/>
<organism evidence="6 7">
    <name type="scientific">Holdemania filiformis</name>
    <dbReference type="NCBI Taxonomy" id="61171"/>
    <lineage>
        <taxon>Bacteria</taxon>
        <taxon>Bacillati</taxon>
        <taxon>Bacillota</taxon>
        <taxon>Erysipelotrichia</taxon>
        <taxon>Erysipelotrichales</taxon>
        <taxon>Erysipelotrichaceae</taxon>
        <taxon>Holdemania</taxon>
    </lineage>
</organism>
<dbReference type="EMBL" id="QRUP01000017">
    <property type="protein sequence ID" value="RGR71869.1"/>
    <property type="molecule type" value="Genomic_DNA"/>
</dbReference>
<protein>
    <submittedName>
        <fullName evidence="6">6-phospho-beta-glucosidase</fullName>
    </submittedName>
</protein>
<dbReference type="GO" id="GO:0008422">
    <property type="term" value="F:beta-glucosidase activity"/>
    <property type="evidence" value="ECO:0007669"/>
    <property type="project" value="TreeGrafter"/>
</dbReference>
<evidence type="ECO:0000256" key="4">
    <source>
        <dbReference type="PROSITE-ProRule" id="PRU10055"/>
    </source>
</evidence>
<comment type="caution">
    <text evidence="6">The sequence shown here is derived from an EMBL/GenBank/DDBJ whole genome shotgun (WGS) entry which is preliminary data.</text>
</comment>
<keyword evidence="3" id="KW-0326">Glycosidase</keyword>
<proteinExistence type="inferred from homology"/>
<dbReference type="InterPro" id="IPR001360">
    <property type="entry name" value="Glyco_hydro_1"/>
</dbReference>
<dbReference type="RefSeq" id="WP_117895541.1">
    <property type="nucleotide sequence ID" value="NZ_CABJCV010000017.1"/>
</dbReference>
<accession>A0A412FUX0</accession>
<dbReference type="Pfam" id="PF00232">
    <property type="entry name" value="Glyco_hydro_1"/>
    <property type="match status" value="1"/>
</dbReference>
<keyword evidence="2" id="KW-0378">Hydrolase</keyword>
<name>A0A412FUX0_9FIRM</name>
<evidence type="ECO:0000256" key="2">
    <source>
        <dbReference type="ARBA" id="ARBA00022801"/>
    </source>
</evidence>
<dbReference type="Proteomes" id="UP000284178">
    <property type="component" value="Unassembled WGS sequence"/>
</dbReference>
<dbReference type="FunFam" id="3.20.20.80:FF:000004">
    <property type="entry name" value="Beta-glucosidase 6-phospho-beta-glucosidase"/>
    <property type="match status" value="1"/>
</dbReference>
<dbReference type="PANTHER" id="PTHR10353:SF296">
    <property type="entry name" value="6-PHOSPHO-BETA-GLUCOSIDASE"/>
    <property type="match status" value="1"/>
</dbReference>
<dbReference type="PRINTS" id="PR00131">
    <property type="entry name" value="GLHYDRLASE1"/>
</dbReference>
<dbReference type="PANTHER" id="PTHR10353">
    <property type="entry name" value="GLYCOSYL HYDROLASE"/>
    <property type="match status" value="1"/>
</dbReference>
<dbReference type="PROSITE" id="PS00572">
    <property type="entry name" value="GLYCOSYL_HYDROL_F1_1"/>
    <property type="match status" value="1"/>
</dbReference>
<gene>
    <name evidence="6" type="ORF">DWY25_12720</name>
</gene>
<evidence type="ECO:0000256" key="3">
    <source>
        <dbReference type="ARBA" id="ARBA00023295"/>
    </source>
</evidence>
<dbReference type="GO" id="GO:0005829">
    <property type="term" value="C:cytosol"/>
    <property type="evidence" value="ECO:0007669"/>
    <property type="project" value="TreeGrafter"/>
</dbReference>
<reference evidence="6 7" key="1">
    <citation type="submission" date="2018-08" db="EMBL/GenBank/DDBJ databases">
        <title>A genome reference for cultivated species of the human gut microbiota.</title>
        <authorList>
            <person name="Zou Y."/>
            <person name="Xue W."/>
            <person name="Luo G."/>
        </authorList>
    </citation>
    <scope>NUCLEOTIDE SEQUENCE [LARGE SCALE GENOMIC DNA]</scope>
    <source>
        <strain evidence="6 7">AF24-29</strain>
    </source>
</reference>
<evidence type="ECO:0000256" key="1">
    <source>
        <dbReference type="ARBA" id="ARBA00010838"/>
    </source>
</evidence>
<keyword evidence="7" id="KW-1185">Reference proteome</keyword>
<dbReference type="GeneID" id="83016258"/>
<dbReference type="Gene3D" id="3.20.20.80">
    <property type="entry name" value="Glycosidases"/>
    <property type="match status" value="1"/>
</dbReference>
<dbReference type="InterPro" id="IPR017853">
    <property type="entry name" value="GH"/>
</dbReference>
<sequence>MNFPDEFLWGGATCANQFEGAWNEDGRGDSTMDHFAMADLVNDKPREYTYINDSQRIYPYHTGSDHYHHYKNDIRLLGEMGFKIYRLSISWSRIYSMGDDTQPNQKGLDFYRNVFIECHKYNIEPMVTISHFDIPMHLVDKYKGWSSRKVINLYVRYCKTLFTEYKGLVHYWLTFNEINIGKMIPNGLIINGALKENRTMNFFGKPTIEEENLAYQILHHQFIASALAVKLGHEIDSDNKIGCMIGSMTSYPYSCKPEDNLKNQTEVNMGNYFCGDIMVRGKYPYFSKKYFKEHHIQIKKETDDDKILEEGKVDFYSFSYYSSGVITTDNEIEKTYGNLVFGTANPYLKKTEWGWMIDPIGLRFFLNEVYSRYTIPVFISENGLGAKDILESDGTIHDPYRIEYLRQHILAINEAIGDGVEVMGYTPWGCIDLVSASTGEMEKRYGFVYVDADNFGNGTYNRYRKDSFYWYKKVISTNGEDLD</sequence>
<dbReference type="SUPFAM" id="SSF51445">
    <property type="entry name" value="(Trans)glycosidases"/>
    <property type="match status" value="1"/>
</dbReference>